<feature type="region of interest" description="Disordered" evidence="1">
    <location>
        <begin position="1"/>
        <end position="26"/>
    </location>
</feature>
<reference evidence="5" key="1">
    <citation type="submission" date="2020-05" db="EMBL/GenBank/DDBJ databases">
        <authorList>
            <person name="Chiriac C."/>
            <person name="Salcher M."/>
            <person name="Ghai R."/>
            <person name="Kavagutti S V."/>
        </authorList>
    </citation>
    <scope>NUCLEOTIDE SEQUENCE</scope>
</reference>
<dbReference type="InterPro" id="IPR005021">
    <property type="entry name" value="Terminase_largesu-like"/>
</dbReference>
<dbReference type="InterPro" id="IPR002711">
    <property type="entry name" value="HNH"/>
</dbReference>
<evidence type="ECO:0000313" key="6">
    <source>
        <dbReference type="EMBL" id="CAB5225777.1"/>
    </source>
</evidence>
<feature type="domain" description="Terminase large subunit-like endonuclease" evidence="3">
    <location>
        <begin position="399"/>
        <end position="480"/>
    </location>
</feature>
<accession>A0A6J5SPS8</accession>
<dbReference type="EMBL" id="LR796929">
    <property type="protein sequence ID" value="CAB4175902.1"/>
    <property type="molecule type" value="Genomic_DNA"/>
</dbReference>
<evidence type="ECO:0000313" key="4">
    <source>
        <dbReference type="EMBL" id="CAB4175902.1"/>
    </source>
</evidence>
<dbReference type="GO" id="GO:0004519">
    <property type="term" value="F:endonuclease activity"/>
    <property type="evidence" value="ECO:0007669"/>
    <property type="project" value="InterPro"/>
</dbReference>
<dbReference type="Pfam" id="PF01844">
    <property type="entry name" value="HNH"/>
    <property type="match status" value="1"/>
</dbReference>
<proteinExistence type="predicted"/>
<dbReference type="InterPro" id="IPR003615">
    <property type="entry name" value="HNH_nuc"/>
</dbReference>
<sequence>MTQGKKRRTHNVQQNRKRSLNADTRSKTEFKTNRQRLLKDKPLCHWCNSAQATTADHLIEVDRWPTDVPGVNGLDNLVAACRSCNSSRGARYGNLKRKSIYELAPTVNVNTKPVYATDCITMQDKKENTFFSATLPAPDAPSFISKTAQTSGLASELARTSPIKTDGFEAEPARAVHNYADIHKPRLETLCNREGFYFADAVKNWSKDFLEYDLMPWQYHVATGLLAHDANGDLLHRQGLLSVARQNGKSFLLASIVGFWATVMPKLRGKPQTIITTSHRLDTALELFNLVAPILEKEFGAILTWAVGRNEANMPDGTRWLVRAATPTSFHGLTADLVCIDELWAVSPDAVSVGLLPTMRTRKSPLLFMTSTAGDESSKEMQRWQEQGLRAIDEKKSSSLYYACYSPSSDIDPMTPEAWIKANPALGQTLTLEVIAAEAEQPNRNAFLRSSVNLWTASANGWLQPGVFDKLVTAEPMPKGGVLSIEQSQDEARYVGVRAAMNSQGQIQLAVEFVKDTLADCWQAVEAACADQTTRLLITPAFEMSLPTKFERRASMVGNRELQRWTVGARAAILEGKIRHDGSALLSQHVERAVAVKNQGAVTLSSLRSPGPIELARCLVFAIAMVSKPAIMGKPMIVSQRTAI</sequence>
<dbReference type="EMBL" id="LR797451">
    <property type="protein sequence ID" value="CAB4217200.1"/>
    <property type="molecule type" value="Genomic_DNA"/>
</dbReference>
<evidence type="ECO:0000259" key="3">
    <source>
        <dbReference type="Pfam" id="PF20441"/>
    </source>
</evidence>
<evidence type="ECO:0000313" key="5">
    <source>
        <dbReference type="EMBL" id="CAB4217200.1"/>
    </source>
</evidence>
<organism evidence="5">
    <name type="scientific">uncultured Caudovirales phage</name>
    <dbReference type="NCBI Taxonomy" id="2100421"/>
    <lineage>
        <taxon>Viruses</taxon>
        <taxon>Duplodnaviria</taxon>
        <taxon>Heunggongvirae</taxon>
        <taxon>Uroviricota</taxon>
        <taxon>Caudoviricetes</taxon>
        <taxon>Peduoviridae</taxon>
        <taxon>Maltschvirus</taxon>
        <taxon>Maltschvirus maltsch</taxon>
    </lineage>
</organism>
<dbReference type="PANTHER" id="PTHR41287">
    <property type="match status" value="1"/>
</dbReference>
<feature type="domain" description="HNH" evidence="2">
    <location>
        <begin position="44"/>
        <end position="90"/>
    </location>
</feature>
<dbReference type="Gene3D" id="1.10.30.50">
    <property type="match status" value="1"/>
</dbReference>
<feature type="compositionally biased region" description="Basic residues" evidence="1">
    <location>
        <begin position="1"/>
        <end position="19"/>
    </location>
</feature>
<dbReference type="GO" id="GO:0003676">
    <property type="term" value="F:nucleic acid binding"/>
    <property type="evidence" value="ECO:0007669"/>
    <property type="project" value="InterPro"/>
</dbReference>
<dbReference type="GO" id="GO:0008270">
    <property type="term" value="F:zinc ion binding"/>
    <property type="evidence" value="ECO:0007669"/>
    <property type="project" value="InterPro"/>
</dbReference>
<name>A0A6J5SPS8_9CAUD</name>
<dbReference type="EMBL" id="LR798350">
    <property type="protein sequence ID" value="CAB5225777.1"/>
    <property type="molecule type" value="Genomic_DNA"/>
</dbReference>
<dbReference type="InterPro" id="IPR046462">
    <property type="entry name" value="TerL_nuclease"/>
</dbReference>
<dbReference type="CDD" id="cd00085">
    <property type="entry name" value="HNHc"/>
    <property type="match status" value="1"/>
</dbReference>
<dbReference type="InterPro" id="IPR027417">
    <property type="entry name" value="P-loop_NTPase"/>
</dbReference>
<dbReference type="PANTHER" id="PTHR41287:SF1">
    <property type="entry name" value="PROTEIN YMFN"/>
    <property type="match status" value="1"/>
</dbReference>
<evidence type="ECO:0000256" key="1">
    <source>
        <dbReference type="SAM" id="MobiDB-lite"/>
    </source>
</evidence>
<dbReference type="Pfam" id="PF20441">
    <property type="entry name" value="TerL_nuclease"/>
    <property type="match status" value="1"/>
</dbReference>
<gene>
    <name evidence="5" type="ORF">UFOVP1503_13</name>
    <name evidence="6" type="ORF">UFOVP1505_13</name>
    <name evidence="4" type="ORF">UFOVP979_2</name>
</gene>
<protein>
    <submittedName>
        <fullName evidence="5">HNHc domain containing protein</fullName>
    </submittedName>
</protein>
<evidence type="ECO:0000259" key="2">
    <source>
        <dbReference type="Pfam" id="PF01844"/>
    </source>
</evidence>
<dbReference type="Gene3D" id="3.40.50.300">
    <property type="entry name" value="P-loop containing nucleotide triphosphate hydrolases"/>
    <property type="match status" value="1"/>
</dbReference>